<gene>
    <name evidence="2" type="ORF">KDW_31250</name>
</gene>
<dbReference type="Pfam" id="PF01863">
    <property type="entry name" value="YgjP-like"/>
    <property type="match status" value="1"/>
</dbReference>
<organism evidence="2 3">
    <name type="scientific">Dictyobacter vulcani</name>
    <dbReference type="NCBI Taxonomy" id="2607529"/>
    <lineage>
        <taxon>Bacteria</taxon>
        <taxon>Bacillati</taxon>
        <taxon>Chloroflexota</taxon>
        <taxon>Ktedonobacteria</taxon>
        <taxon>Ktedonobacterales</taxon>
        <taxon>Dictyobacteraceae</taxon>
        <taxon>Dictyobacter</taxon>
    </lineage>
</organism>
<comment type="caution">
    <text evidence="2">The sequence shown here is derived from an EMBL/GenBank/DDBJ whole genome shotgun (WGS) entry which is preliminary data.</text>
</comment>
<dbReference type="PANTHER" id="PTHR30399:SF1">
    <property type="entry name" value="UTP PYROPHOSPHATASE"/>
    <property type="match status" value="1"/>
</dbReference>
<proteinExistence type="predicted"/>
<dbReference type="Gene3D" id="3.30.2010.10">
    <property type="entry name" value="Metalloproteases ('zincins'), catalytic domain"/>
    <property type="match status" value="1"/>
</dbReference>
<dbReference type="AlphaFoldDB" id="A0A5J4KMJ4"/>
<evidence type="ECO:0000313" key="3">
    <source>
        <dbReference type="Proteomes" id="UP000326912"/>
    </source>
</evidence>
<dbReference type="CDD" id="cd07344">
    <property type="entry name" value="M48_yhfN_like"/>
    <property type="match status" value="1"/>
</dbReference>
<accession>A0A5J4KMJ4</accession>
<evidence type="ECO:0000313" key="2">
    <source>
        <dbReference type="EMBL" id="GER88963.1"/>
    </source>
</evidence>
<keyword evidence="3" id="KW-1185">Reference proteome</keyword>
<reference evidence="2 3" key="1">
    <citation type="submission" date="2019-10" db="EMBL/GenBank/DDBJ databases">
        <title>Dictyobacter vulcani sp. nov., within the class Ktedonobacteria, isolated from soil of volcanic Mt. Zao.</title>
        <authorList>
            <person name="Zheng Y."/>
            <person name="Wang C.M."/>
            <person name="Sakai Y."/>
            <person name="Abe K."/>
            <person name="Yokota A."/>
            <person name="Yabe S."/>
        </authorList>
    </citation>
    <scope>NUCLEOTIDE SEQUENCE [LARGE SCALE GENOMIC DNA]</scope>
    <source>
        <strain evidence="2 3">W12</strain>
    </source>
</reference>
<name>A0A5J4KMJ4_9CHLR</name>
<dbReference type="Proteomes" id="UP000326912">
    <property type="component" value="Unassembled WGS sequence"/>
</dbReference>
<feature type="domain" description="YgjP-like metallopeptidase" evidence="1">
    <location>
        <begin position="9"/>
        <end position="110"/>
    </location>
</feature>
<sequence>MKQEVKTTKQHFKRWTDDEEMRWSVQQWATRMGVKIPNIRFQMMENQWGTMTPSGWLALDPMLLTMPKELGEYVIVHELTHLLAPNHGKIFKLFLYAYMPDWEEREQKLQGYSTPRA</sequence>
<dbReference type="EMBL" id="BKZW01000001">
    <property type="protein sequence ID" value="GER88963.1"/>
    <property type="molecule type" value="Genomic_DNA"/>
</dbReference>
<evidence type="ECO:0000259" key="1">
    <source>
        <dbReference type="Pfam" id="PF01863"/>
    </source>
</evidence>
<dbReference type="RefSeq" id="WP_198925280.1">
    <property type="nucleotide sequence ID" value="NZ_BKZW01000001.1"/>
</dbReference>
<protein>
    <recommendedName>
        <fullName evidence="1">YgjP-like metallopeptidase domain-containing protein</fullName>
    </recommendedName>
</protein>
<dbReference type="PANTHER" id="PTHR30399">
    <property type="entry name" value="UNCHARACTERIZED PROTEIN YGJP"/>
    <property type="match status" value="1"/>
</dbReference>
<dbReference type="InterPro" id="IPR053136">
    <property type="entry name" value="UTP_pyrophosphatase-like"/>
</dbReference>
<dbReference type="InterPro" id="IPR002725">
    <property type="entry name" value="YgjP-like_metallopeptidase"/>
</dbReference>